<evidence type="ECO:0000313" key="3">
    <source>
        <dbReference type="Proteomes" id="UP000275078"/>
    </source>
</evidence>
<reference evidence="2 3" key="1">
    <citation type="journal article" date="2018" name="Nat. Ecol. Evol.">
        <title>Pezizomycetes genomes reveal the molecular basis of ectomycorrhizal truffle lifestyle.</title>
        <authorList>
            <person name="Murat C."/>
            <person name="Payen T."/>
            <person name="Noel B."/>
            <person name="Kuo A."/>
            <person name="Morin E."/>
            <person name="Chen J."/>
            <person name="Kohler A."/>
            <person name="Krizsan K."/>
            <person name="Balestrini R."/>
            <person name="Da Silva C."/>
            <person name="Montanini B."/>
            <person name="Hainaut M."/>
            <person name="Levati E."/>
            <person name="Barry K.W."/>
            <person name="Belfiori B."/>
            <person name="Cichocki N."/>
            <person name="Clum A."/>
            <person name="Dockter R.B."/>
            <person name="Fauchery L."/>
            <person name="Guy J."/>
            <person name="Iotti M."/>
            <person name="Le Tacon F."/>
            <person name="Lindquist E.A."/>
            <person name="Lipzen A."/>
            <person name="Malagnac F."/>
            <person name="Mello A."/>
            <person name="Molinier V."/>
            <person name="Miyauchi S."/>
            <person name="Poulain J."/>
            <person name="Riccioni C."/>
            <person name="Rubini A."/>
            <person name="Sitrit Y."/>
            <person name="Splivallo R."/>
            <person name="Traeger S."/>
            <person name="Wang M."/>
            <person name="Zifcakova L."/>
            <person name="Wipf D."/>
            <person name="Zambonelli A."/>
            <person name="Paolocci F."/>
            <person name="Nowrousian M."/>
            <person name="Ottonello S."/>
            <person name="Baldrian P."/>
            <person name="Spatafora J.W."/>
            <person name="Henrissat B."/>
            <person name="Nagy L.G."/>
            <person name="Aury J.M."/>
            <person name="Wincker P."/>
            <person name="Grigoriev I.V."/>
            <person name="Bonfante P."/>
            <person name="Martin F.M."/>
        </authorList>
    </citation>
    <scope>NUCLEOTIDE SEQUENCE [LARGE SCALE GENOMIC DNA]</scope>
    <source>
        <strain evidence="2 3">RN42</strain>
    </source>
</reference>
<gene>
    <name evidence="2" type="ORF">BJ508DRAFT_419316</name>
</gene>
<accession>A0A3N4HEV1</accession>
<organism evidence="2 3">
    <name type="scientific">Ascobolus immersus RN42</name>
    <dbReference type="NCBI Taxonomy" id="1160509"/>
    <lineage>
        <taxon>Eukaryota</taxon>
        <taxon>Fungi</taxon>
        <taxon>Dikarya</taxon>
        <taxon>Ascomycota</taxon>
        <taxon>Pezizomycotina</taxon>
        <taxon>Pezizomycetes</taxon>
        <taxon>Pezizales</taxon>
        <taxon>Ascobolaceae</taxon>
        <taxon>Ascobolus</taxon>
    </lineage>
</organism>
<dbReference type="Proteomes" id="UP000275078">
    <property type="component" value="Unassembled WGS sequence"/>
</dbReference>
<protein>
    <submittedName>
        <fullName evidence="2">Uncharacterized protein</fullName>
    </submittedName>
</protein>
<dbReference type="AlphaFoldDB" id="A0A3N4HEV1"/>
<evidence type="ECO:0000313" key="2">
    <source>
        <dbReference type="EMBL" id="RPA72732.1"/>
    </source>
</evidence>
<keyword evidence="3" id="KW-1185">Reference proteome</keyword>
<keyword evidence="1" id="KW-0812">Transmembrane</keyword>
<evidence type="ECO:0000256" key="1">
    <source>
        <dbReference type="SAM" id="Phobius"/>
    </source>
</evidence>
<sequence length="96" mass="10929">MLVTYFLLRSTHLGDLFLAMGALGWVLLVASAGMLGYYVLYPAVEKRWELWKVKSFAKRVNTILNTVKNSGMLTLDDILWFAKDGLHTGVDWSYIN</sequence>
<proteinExistence type="predicted"/>
<feature type="transmembrane region" description="Helical" evidence="1">
    <location>
        <begin position="16"/>
        <end position="40"/>
    </location>
</feature>
<dbReference type="EMBL" id="ML119848">
    <property type="protein sequence ID" value="RPA72732.1"/>
    <property type="molecule type" value="Genomic_DNA"/>
</dbReference>
<keyword evidence="1" id="KW-1133">Transmembrane helix</keyword>
<keyword evidence="1" id="KW-0472">Membrane</keyword>
<name>A0A3N4HEV1_ASCIM</name>